<evidence type="ECO:0000256" key="4">
    <source>
        <dbReference type="ARBA" id="ARBA00023040"/>
    </source>
</evidence>
<organism evidence="10 11">
    <name type="scientific">Sinanodonta woodiana</name>
    <name type="common">Chinese pond mussel</name>
    <name type="synonym">Anodonta woodiana</name>
    <dbReference type="NCBI Taxonomy" id="1069815"/>
    <lineage>
        <taxon>Eukaryota</taxon>
        <taxon>Metazoa</taxon>
        <taxon>Spiralia</taxon>
        <taxon>Lophotrochozoa</taxon>
        <taxon>Mollusca</taxon>
        <taxon>Bivalvia</taxon>
        <taxon>Autobranchia</taxon>
        <taxon>Heteroconchia</taxon>
        <taxon>Palaeoheterodonta</taxon>
        <taxon>Unionida</taxon>
        <taxon>Unionoidea</taxon>
        <taxon>Unionidae</taxon>
        <taxon>Unioninae</taxon>
        <taxon>Sinanodonta</taxon>
    </lineage>
</organism>
<evidence type="ECO:0000256" key="5">
    <source>
        <dbReference type="ARBA" id="ARBA00023136"/>
    </source>
</evidence>
<keyword evidence="7" id="KW-0807">Transducer</keyword>
<dbReference type="PANTHER" id="PTHR45695:SF9">
    <property type="entry name" value="LEUCOKININ RECEPTOR"/>
    <property type="match status" value="1"/>
</dbReference>
<evidence type="ECO:0000256" key="6">
    <source>
        <dbReference type="ARBA" id="ARBA00023170"/>
    </source>
</evidence>
<evidence type="ECO:0000256" key="8">
    <source>
        <dbReference type="SAM" id="Phobius"/>
    </source>
</evidence>
<feature type="transmembrane region" description="Helical" evidence="8">
    <location>
        <begin position="21"/>
        <end position="47"/>
    </location>
</feature>
<dbReference type="GO" id="GO:0016020">
    <property type="term" value="C:membrane"/>
    <property type="evidence" value="ECO:0007669"/>
    <property type="project" value="UniProtKB-SubCell"/>
</dbReference>
<dbReference type="SUPFAM" id="SSF81321">
    <property type="entry name" value="Family A G protein-coupled receptor-like"/>
    <property type="match status" value="1"/>
</dbReference>
<evidence type="ECO:0000256" key="7">
    <source>
        <dbReference type="ARBA" id="ARBA00023224"/>
    </source>
</evidence>
<gene>
    <name evidence="10" type="ORF">ACJMK2_031255</name>
</gene>
<dbReference type="GO" id="GO:0004930">
    <property type="term" value="F:G protein-coupled receptor activity"/>
    <property type="evidence" value="ECO:0007669"/>
    <property type="project" value="UniProtKB-KW"/>
</dbReference>
<dbReference type="CDD" id="cd00637">
    <property type="entry name" value="7tm_classA_rhodopsin-like"/>
    <property type="match status" value="1"/>
</dbReference>
<dbReference type="PROSITE" id="PS50262">
    <property type="entry name" value="G_PROTEIN_RECEP_F1_2"/>
    <property type="match status" value="1"/>
</dbReference>
<protein>
    <recommendedName>
        <fullName evidence="9">G-protein coupled receptors family 1 profile domain-containing protein</fullName>
    </recommendedName>
</protein>
<evidence type="ECO:0000313" key="11">
    <source>
        <dbReference type="Proteomes" id="UP001634394"/>
    </source>
</evidence>
<evidence type="ECO:0000256" key="2">
    <source>
        <dbReference type="ARBA" id="ARBA00022692"/>
    </source>
</evidence>
<keyword evidence="2 8" id="KW-0812">Transmembrane</keyword>
<name>A0ABD3WY91_SINWO</name>
<keyword evidence="11" id="KW-1185">Reference proteome</keyword>
<keyword evidence="4" id="KW-0297">G-protein coupled receptor</keyword>
<dbReference type="InterPro" id="IPR017452">
    <property type="entry name" value="GPCR_Rhodpsn_7TM"/>
</dbReference>
<dbReference type="Pfam" id="PF00001">
    <property type="entry name" value="7tm_1"/>
    <property type="match status" value="1"/>
</dbReference>
<sequence length="179" mass="19957">MENSTAAEVNFSNGFILEPEITYPIILSNVIICGTSLVGNISIIVMICKRRLLGRTTNVFVFSFAIADSLSCCGAIPFNVSVYLDRSMSVFLCKGYQYCNCISRTAISYTIALLTTEKVLNILQPTRIITAGRCLFFISLLWFFSAAFNVWATVFYTVETIPLLTDEYLDENKIFASGK</sequence>
<evidence type="ECO:0000259" key="9">
    <source>
        <dbReference type="PROSITE" id="PS50262"/>
    </source>
</evidence>
<keyword evidence="6" id="KW-0675">Receptor</keyword>
<evidence type="ECO:0000256" key="3">
    <source>
        <dbReference type="ARBA" id="ARBA00022989"/>
    </source>
</evidence>
<comment type="subcellular location">
    <subcellularLocation>
        <location evidence="1">Membrane</location>
        <topology evidence="1">Multi-pass membrane protein</topology>
    </subcellularLocation>
</comment>
<keyword evidence="3 8" id="KW-1133">Transmembrane helix</keyword>
<feature type="transmembrane region" description="Helical" evidence="8">
    <location>
        <begin position="135"/>
        <end position="158"/>
    </location>
</feature>
<evidence type="ECO:0000256" key="1">
    <source>
        <dbReference type="ARBA" id="ARBA00004141"/>
    </source>
</evidence>
<reference evidence="10 11" key="1">
    <citation type="submission" date="2024-11" db="EMBL/GenBank/DDBJ databases">
        <title>Chromosome-level genome assembly of the freshwater bivalve Anodonta woodiana.</title>
        <authorList>
            <person name="Chen X."/>
        </authorList>
    </citation>
    <scope>NUCLEOTIDE SEQUENCE [LARGE SCALE GENOMIC DNA]</scope>
    <source>
        <strain evidence="10">MN2024</strain>
        <tissue evidence="10">Gills</tissue>
    </source>
</reference>
<keyword evidence="5 8" id="KW-0472">Membrane</keyword>
<dbReference type="InterPro" id="IPR000276">
    <property type="entry name" value="GPCR_Rhodpsn"/>
</dbReference>
<feature type="transmembrane region" description="Helical" evidence="8">
    <location>
        <begin position="59"/>
        <end position="83"/>
    </location>
</feature>
<dbReference type="AlphaFoldDB" id="A0ABD3WY91"/>
<dbReference type="EMBL" id="JBJQND010000004">
    <property type="protein sequence ID" value="KAL3878931.1"/>
    <property type="molecule type" value="Genomic_DNA"/>
</dbReference>
<feature type="transmembrane region" description="Helical" evidence="8">
    <location>
        <begin position="95"/>
        <end position="114"/>
    </location>
</feature>
<feature type="domain" description="G-protein coupled receptors family 1 profile" evidence="9">
    <location>
        <begin position="39"/>
        <end position="179"/>
    </location>
</feature>
<dbReference type="PANTHER" id="PTHR45695">
    <property type="entry name" value="LEUCOKININ RECEPTOR-RELATED"/>
    <property type="match status" value="1"/>
</dbReference>
<comment type="caution">
    <text evidence="10">The sequence shown here is derived from an EMBL/GenBank/DDBJ whole genome shotgun (WGS) entry which is preliminary data.</text>
</comment>
<feature type="non-terminal residue" evidence="10">
    <location>
        <position position="179"/>
    </location>
</feature>
<accession>A0ABD3WY91</accession>
<dbReference type="Proteomes" id="UP001634394">
    <property type="component" value="Unassembled WGS sequence"/>
</dbReference>
<evidence type="ECO:0000313" key="10">
    <source>
        <dbReference type="EMBL" id="KAL3878931.1"/>
    </source>
</evidence>
<dbReference type="Gene3D" id="1.20.1070.10">
    <property type="entry name" value="Rhodopsin 7-helix transmembrane proteins"/>
    <property type="match status" value="1"/>
</dbReference>
<proteinExistence type="predicted"/>